<dbReference type="STRING" id="1349421.OI18_04635"/>
<accession>A0A0C1L7P1</accession>
<dbReference type="OrthoDB" id="5431540at2"/>
<dbReference type="Proteomes" id="UP000031408">
    <property type="component" value="Unassembled WGS sequence"/>
</dbReference>
<gene>
    <name evidence="2" type="ORF">OI18_04635</name>
</gene>
<dbReference type="RefSeq" id="WP_039137621.1">
    <property type="nucleotide sequence ID" value="NZ_JSVC01000005.1"/>
</dbReference>
<dbReference type="EMBL" id="JSVC01000005">
    <property type="protein sequence ID" value="KIC95556.1"/>
    <property type="molecule type" value="Genomic_DNA"/>
</dbReference>
<dbReference type="InterPro" id="IPR010321">
    <property type="entry name" value="DUF922"/>
</dbReference>
<sequence length="185" mass="21275">MFIVGYLLIIQSFLLIPSAHPNADPGAAEKESINWRQRRQLQWGDFKGQPVASAPNAALTSTSILISFGYDNKALTYNLQCVFYPEKSWTKVKSVRILAHEQGHFDISQLFTRKLHKALSEYRFSEGSVDRDVMDIYQKIGSQQAAFQQQYDKETNYSRDASQQLIWQEKIEEELKSLSKFAAYP</sequence>
<evidence type="ECO:0000313" key="2">
    <source>
        <dbReference type="EMBL" id="KIC95556.1"/>
    </source>
</evidence>
<name>A0A0C1L7P1_9BACT</name>
<keyword evidence="1" id="KW-0732">Signal</keyword>
<comment type="caution">
    <text evidence="2">The sequence shown here is derived from an EMBL/GenBank/DDBJ whole genome shotgun (WGS) entry which is preliminary data.</text>
</comment>
<proteinExistence type="predicted"/>
<keyword evidence="3" id="KW-1185">Reference proteome</keyword>
<dbReference type="AlphaFoldDB" id="A0A0C1L7P1"/>
<organism evidence="2 3">
    <name type="scientific">Flavihumibacter solisilvae</name>
    <dbReference type="NCBI Taxonomy" id="1349421"/>
    <lineage>
        <taxon>Bacteria</taxon>
        <taxon>Pseudomonadati</taxon>
        <taxon>Bacteroidota</taxon>
        <taxon>Chitinophagia</taxon>
        <taxon>Chitinophagales</taxon>
        <taxon>Chitinophagaceae</taxon>
        <taxon>Flavihumibacter</taxon>
    </lineage>
</organism>
<feature type="signal peptide" evidence="1">
    <location>
        <begin position="1"/>
        <end position="23"/>
    </location>
</feature>
<evidence type="ECO:0000256" key="1">
    <source>
        <dbReference type="SAM" id="SignalP"/>
    </source>
</evidence>
<protein>
    <recommendedName>
        <fullName evidence="4">DUF922 domain-containing protein</fullName>
    </recommendedName>
</protein>
<evidence type="ECO:0000313" key="3">
    <source>
        <dbReference type="Proteomes" id="UP000031408"/>
    </source>
</evidence>
<evidence type="ECO:0008006" key="4">
    <source>
        <dbReference type="Google" id="ProtNLM"/>
    </source>
</evidence>
<dbReference type="Pfam" id="PF06037">
    <property type="entry name" value="DUF922"/>
    <property type="match status" value="1"/>
</dbReference>
<feature type="chain" id="PRO_5002153142" description="DUF922 domain-containing protein" evidence="1">
    <location>
        <begin position="24"/>
        <end position="185"/>
    </location>
</feature>
<reference evidence="2 3" key="1">
    <citation type="submission" date="2014-11" db="EMBL/GenBank/DDBJ databases">
        <title>Genome sequence of Flavihumibacter solisilvae 3-3.</title>
        <authorList>
            <person name="Zhou G."/>
            <person name="Li M."/>
            <person name="Wang G."/>
        </authorList>
    </citation>
    <scope>NUCLEOTIDE SEQUENCE [LARGE SCALE GENOMIC DNA]</scope>
    <source>
        <strain evidence="2 3">3-3</strain>
    </source>
</reference>